<dbReference type="Proteomes" id="UP000182264">
    <property type="component" value="Chromosome"/>
</dbReference>
<dbReference type="NCBIfam" id="TIGR04442">
    <property type="entry name" value="TIGR04442 family protein"/>
    <property type="match status" value="1"/>
</dbReference>
<dbReference type="OrthoDB" id="5389465at2"/>
<evidence type="ECO:0000313" key="2">
    <source>
        <dbReference type="Proteomes" id="UP000182264"/>
    </source>
</evidence>
<accession>A0A1L3GF32</accession>
<dbReference type="AlphaFoldDB" id="A0A1L3GF32"/>
<organism evidence="1 2">
    <name type="scientific">Syntrophotalea acetylenica</name>
    <name type="common">Pelobacter acetylenicus</name>
    <dbReference type="NCBI Taxonomy" id="29542"/>
    <lineage>
        <taxon>Bacteria</taxon>
        <taxon>Pseudomonadati</taxon>
        <taxon>Thermodesulfobacteriota</taxon>
        <taxon>Desulfuromonadia</taxon>
        <taxon>Desulfuromonadales</taxon>
        <taxon>Syntrophotaleaceae</taxon>
        <taxon>Syntrophotalea</taxon>
    </lineage>
</organism>
<dbReference type="InterPro" id="IPR031040">
    <property type="entry name" value="CHP04442"/>
</dbReference>
<sequence length="606" mass="70489">MKHQEVRLHGQATDSIEYYVTVASAEAYRSYFYEVSGASLRIFSPGNELIIDAEGLSHRGNGGSFCEYMFGVEQPLADLIKEEVRNRLVMFGASSRNDGSLLFSNRTDGYEEYDRVFLEGNAVHNYFFFIFGSVSGPLQDQQEEILRLAGKDLKRFPFVGEGDDGRLVEELLPLLGHRSALYLIKLINTKHKRYRDTFRELYHAHQNIPDPEFARLVQLAEDLGIDSYQQERIRIDVMYKHAANRPIVDEYKNILVDCKLKGRMGATESARLTRLKTLSVRSKIPSALFYALDEVLKPELLVSTQEQDYLSETRQILEGIFLHERQIDARIDREDLVQLLKAKRRAVENRDYAFEQMLLEAAKACDEKVRDGADVFLVENFSRIITYFDLFDSTSEHINQLAFMDKIRFSEELVRSLLNNKKEFDTLGKDLFDDLFFTGILQNRYLGQFGRRKLLALRKGLTAIEEGRLTLQGMQRLISDICRQEEQFNMLLTHTKERIRNFYSRYGTPSEQQMLLAEVVRETGLNGTVDDELLNKLFRRVVHHVQMEELYLHNLLPRVVAGNNRALRDDFLNNSGLDRFYVEELEREYFEYNGLDMELLSRLNEN</sequence>
<name>A0A1L3GF32_SYNAC</name>
<dbReference type="EMBL" id="CP015518">
    <property type="protein sequence ID" value="APG24571.1"/>
    <property type="molecule type" value="Genomic_DNA"/>
</dbReference>
<reference evidence="1 2" key="1">
    <citation type="journal article" date="2017" name="Genome Announc.">
        <title>Complete Genome Sequences of Two Acetylene-Fermenting Pelobacter acetylenicus Strains.</title>
        <authorList>
            <person name="Sutton J.M."/>
            <person name="Baesman S.M."/>
            <person name="Fierst J.L."/>
            <person name="Poret-Peterson A.T."/>
            <person name="Oremland R.S."/>
            <person name="Dunlap D.S."/>
            <person name="Akob D.M."/>
        </authorList>
    </citation>
    <scope>NUCLEOTIDE SEQUENCE [LARGE SCALE GENOMIC DNA]</scope>
    <source>
        <strain evidence="1 2">DSM 3247</strain>
    </source>
</reference>
<dbReference type="KEGG" id="pace:A6070_14290"/>
<evidence type="ECO:0000313" key="1">
    <source>
        <dbReference type="EMBL" id="APG24571.1"/>
    </source>
</evidence>
<keyword evidence="2" id="KW-1185">Reference proteome</keyword>
<proteinExistence type="predicted"/>
<protein>
    <submittedName>
        <fullName evidence="1">TIGR04442 family protein</fullName>
    </submittedName>
</protein>
<gene>
    <name evidence="1" type="ORF">A7E75_05660</name>
</gene>
<dbReference type="RefSeq" id="WP_072286413.1">
    <property type="nucleotide sequence ID" value="NZ_CP015455.1"/>
</dbReference>